<dbReference type="Proteomes" id="UP000189777">
    <property type="component" value="Unassembled WGS sequence"/>
</dbReference>
<dbReference type="InterPro" id="IPR007351">
    <property type="entry name" value="YjbR"/>
</dbReference>
<dbReference type="AlphaFoldDB" id="A0A1T5L7T0"/>
<reference evidence="1 2" key="1">
    <citation type="submission" date="2017-02" db="EMBL/GenBank/DDBJ databases">
        <authorList>
            <person name="Peterson S.W."/>
        </authorList>
    </citation>
    <scope>NUCLEOTIDE SEQUENCE [LARGE SCALE GENOMIC DNA]</scope>
    <source>
        <strain evidence="1 2">DSM 21481</strain>
    </source>
</reference>
<dbReference type="GO" id="GO:0003677">
    <property type="term" value="F:DNA binding"/>
    <property type="evidence" value="ECO:0007669"/>
    <property type="project" value="UniProtKB-KW"/>
</dbReference>
<protein>
    <submittedName>
        <fullName evidence="1">Predicted DNA-binding protein, MmcQ/YjbR family</fullName>
    </submittedName>
</protein>
<dbReference type="PANTHER" id="PTHR35145:SF1">
    <property type="entry name" value="CYTOPLASMIC PROTEIN"/>
    <property type="match status" value="1"/>
</dbReference>
<organism evidence="1 2">
    <name type="scientific">Krasilnikoviella flava</name>
    <dbReference type="NCBI Taxonomy" id="526729"/>
    <lineage>
        <taxon>Bacteria</taxon>
        <taxon>Bacillati</taxon>
        <taxon>Actinomycetota</taxon>
        <taxon>Actinomycetes</taxon>
        <taxon>Micrococcales</taxon>
        <taxon>Promicromonosporaceae</taxon>
        <taxon>Krasilnikoviella</taxon>
    </lineage>
</organism>
<dbReference type="InterPro" id="IPR058532">
    <property type="entry name" value="YjbR/MT2646/Rv2570-like"/>
</dbReference>
<keyword evidence="1" id="KW-0238">DNA-binding</keyword>
<dbReference type="Gene3D" id="3.90.1150.30">
    <property type="match status" value="1"/>
</dbReference>
<evidence type="ECO:0000313" key="1">
    <source>
        <dbReference type="EMBL" id="SKC72000.1"/>
    </source>
</evidence>
<keyword evidence="2" id="KW-1185">Reference proteome</keyword>
<dbReference type="STRING" id="526729.SAMN04324258_3087"/>
<proteinExistence type="predicted"/>
<dbReference type="EMBL" id="FUZQ01000005">
    <property type="protein sequence ID" value="SKC72000.1"/>
    <property type="molecule type" value="Genomic_DNA"/>
</dbReference>
<dbReference type="PANTHER" id="PTHR35145">
    <property type="entry name" value="CYTOPLASMIC PROTEIN-RELATED"/>
    <property type="match status" value="1"/>
</dbReference>
<sequence>MGPTEHQDLAAAVALALPGTTRTWPFGPEHDVFKVQGKVFCMTTDVTGTPLVTLKCAPEDGVALRQEHQHVSVGYHMNKRHWISVSAGAGITPELVEELVLDAYALVVASLPRRLRPVDLDDTERLRTGIQDVLAGRPAAPPDA</sequence>
<dbReference type="RefSeq" id="WP_079575343.1">
    <property type="nucleotide sequence ID" value="NZ_FUZQ01000005.1"/>
</dbReference>
<evidence type="ECO:0000313" key="2">
    <source>
        <dbReference type="Proteomes" id="UP000189777"/>
    </source>
</evidence>
<gene>
    <name evidence="1" type="ORF">SAMN04324258_3087</name>
</gene>
<name>A0A1T5L7T0_9MICO</name>
<dbReference type="Pfam" id="PF04237">
    <property type="entry name" value="YjbR"/>
    <property type="match status" value="1"/>
</dbReference>
<dbReference type="SUPFAM" id="SSF142906">
    <property type="entry name" value="YjbR-like"/>
    <property type="match status" value="1"/>
</dbReference>
<dbReference type="OrthoDB" id="3194910at2"/>
<accession>A0A1T5L7T0</accession>
<dbReference type="InterPro" id="IPR038056">
    <property type="entry name" value="YjbR-like_sf"/>
</dbReference>